<evidence type="ECO:0000313" key="8">
    <source>
        <dbReference type="EMBL" id="KJX98807.1"/>
    </source>
</evidence>
<evidence type="ECO:0000313" key="9">
    <source>
        <dbReference type="Proteomes" id="UP000033647"/>
    </source>
</evidence>
<keyword evidence="4" id="KW-0418">Kinase</keyword>
<dbReference type="AlphaFoldDB" id="A0A0F4GP04"/>
<sequence>MARRKATQYKTGGPAPVSAQPTTTRQLRSATRSQQPQSDNSAGAATNVKKPSSFGARDDHDPREEVEDDGAGEDEEVLDEQQALLDQQVSGDVESLRDTNKGELHKSEESSAVATGPTLREDLPGSLQSTTVSQAGLEAQQAAHDPPEAPCHTTYTDQAAAGDAARVEAQIASANLSPVERQSSQDGPSVIEQLPVEVSDPEPAPSPASSRSLLKRRASSGLDSTESPPCKRRNRSRSISSERHVPAAPKPNHSGDTDLDGGDLKGEDLAGEGMNEGDSDEGGPNEEDGAEDADHEDADEENPREKGFDGEQEIDQDNPIKTLTNSELSYPNRWRAALSSLVNRQASRSTLQTVRDSIRVAQRVYPHFLREVDAVRAIDLPTLPVEEFGQRVLRCIYDGIGAMAGDALAERRRLEEGQKDLGFLQPTEALQLADEDLAGTWNFHGTVGKGTSGYAGRWIQYDNNGKISGRMVLKDSYHNASSWNNLNANTWEDRDARIPKEHFLQQQLNRCPDSHNIVKCYAYNVHHAQRMIRFYLEDCPHGDLEDVIRQHVHVRENVVDAEGRPVASRIPAPVLWCVFEALISAVCFMTAGSLPMHAEAPGWQPILHRDIKTDNVFLGHSHGSIWPGMPMPKLGDFGLTLEIDDETALKGSGTDKYMAPERRNFNDPSMVEALQDPVLCTSSDIWSVGRVMYSLMNLQRQNAPVVSELITHPKTGEQWYNIEDRDFYAMTGPTLLRLVEHCLAIEPMGRPEPAQLWREIQTKVGLYRDFAMSVPPMKTEQLPETEKLWYKQAQNNLWVPQ</sequence>
<accession>A0A0F4GP04</accession>
<dbReference type="GO" id="GO:0004674">
    <property type="term" value="F:protein serine/threonine kinase activity"/>
    <property type="evidence" value="ECO:0007669"/>
    <property type="project" value="UniProtKB-EC"/>
</dbReference>
<feature type="compositionally biased region" description="Acidic residues" evidence="6">
    <location>
        <begin position="275"/>
        <end position="300"/>
    </location>
</feature>
<comment type="caution">
    <text evidence="8">The sequence shown here is derived from an EMBL/GenBank/DDBJ whole genome shotgun (WGS) entry which is preliminary data.</text>
</comment>
<evidence type="ECO:0000256" key="1">
    <source>
        <dbReference type="ARBA" id="ARBA00012513"/>
    </source>
</evidence>
<feature type="region of interest" description="Disordered" evidence="6">
    <location>
        <begin position="1"/>
        <end position="326"/>
    </location>
</feature>
<evidence type="ECO:0000256" key="5">
    <source>
        <dbReference type="ARBA" id="ARBA00022840"/>
    </source>
</evidence>
<feature type="compositionally biased region" description="Polar residues" evidence="6">
    <location>
        <begin position="19"/>
        <end position="44"/>
    </location>
</feature>
<dbReference type="PANTHER" id="PTHR43671:SF13">
    <property type="entry name" value="SERINE_THREONINE-PROTEIN KINASE NEK2"/>
    <property type="match status" value="1"/>
</dbReference>
<dbReference type="GO" id="GO:0005524">
    <property type="term" value="F:ATP binding"/>
    <property type="evidence" value="ECO:0007669"/>
    <property type="project" value="UniProtKB-KW"/>
</dbReference>
<feature type="compositionally biased region" description="Polar residues" evidence="6">
    <location>
        <begin position="172"/>
        <end position="187"/>
    </location>
</feature>
<keyword evidence="5" id="KW-0067">ATP-binding</keyword>
<evidence type="ECO:0000259" key="7">
    <source>
        <dbReference type="PROSITE" id="PS50011"/>
    </source>
</evidence>
<evidence type="ECO:0000256" key="3">
    <source>
        <dbReference type="ARBA" id="ARBA00022741"/>
    </source>
</evidence>
<dbReference type="PANTHER" id="PTHR43671">
    <property type="entry name" value="SERINE/THREONINE-PROTEIN KINASE NEK"/>
    <property type="match status" value="1"/>
</dbReference>
<dbReference type="InterPro" id="IPR000719">
    <property type="entry name" value="Prot_kinase_dom"/>
</dbReference>
<keyword evidence="9" id="KW-1185">Reference proteome</keyword>
<dbReference type="InterPro" id="IPR050660">
    <property type="entry name" value="NEK_Ser/Thr_kinase"/>
</dbReference>
<dbReference type="InterPro" id="IPR008271">
    <property type="entry name" value="Ser/Thr_kinase_AS"/>
</dbReference>
<proteinExistence type="predicted"/>
<dbReference type="SUPFAM" id="SSF56112">
    <property type="entry name" value="Protein kinase-like (PK-like)"/>
    <property type="match status" value="1"/>
</dbReference>
<reference evidence="8 9" key="1">
    <citation type="submission" date="2015-03" db="EMBL/GenBank/DDBJ databases">
        <title>RNA-seq based gene annotation and comparative genomics of four Zymoseptoria species reveal species-specific pathogenicity related genes and transposable element activity.</title>
        <authorList>
            <person name="Grandaubert J."/>
            <person name="Bhattacharyya A."/>
            <person name="Stukenbrock E.H."/>
        </authorList>
    </citation>
    <scope>NUCLEOTIDE SEQUENCE [LARGE SCALE GENOMIC DNA]</scope>
    <source>
        <strain evidence="8 9">Zb18110</strain>
    </source>
</reference>
<dbReference type="STRING" id="1047168.A0A0F4GP04"/>
<dbReference type="PROSITE" id="PS50011">
    <property type="entry name" value="PROTEIN_KINASE_DOM"/>
    <property type="match status" value="1"/>
</dbReference>
<keyword evidence="3" id="KW-0547">Nucleotide-binding</keyword>
<dbReference type="OrthoDB" id="310217at2759"/>
<evidence type="ECO:0000256" key="6">
    <source>
        <dbReference type="SAM" id="MobiDB-lite"/>
    </source>
</evidence>
<evidence type="ECO:0000256" key="2">
    <source>
        <dbReference type="ARBA" id="ARBA00022679"/>
    </source>
</evidence>
<dbReference type="Pfam" id="PF00069">
    <property type="entry name" value="Pkinase"/>
    <property type="match status" value="1"/>
</dbReference>
<dbReference type="Proteomes" id="UP000033647">
    <property type="component" value="Unassembled WGS sequence"/>
</dbReference>
<dbReference type="PROSITE" id="PS00108">
    <property type="entry name" value="PROTEIN_KINASE_ST"/>
    <property type="match status" value="1"/>
</dbReference>
<dbReference type="InterPro" id="IPR011009">
    <property type="entry name" value="Kinase-like_dom_sf"/>
</dbReference>
<feature type="domain" description="Protein kinase" evidence="7">
    <location>
        <begin position="441"/>
        <end position="764"/>
    </location>
</feature>
<feature type="compositionally biased region" description="Acidic residues" evidence="6">
    <location>
        <begin position="64"/>
        <end position="79"/>
    </location>
</feature>
<dbReference type="EMBL" id="LAFY01000382">
    <property type="protein sequence ID" value="KJX98807.1"/>
    <property type="molecule type" value="Genomic_DNA"/>
</dbReference>
<dbReference type="SMART" id="SM00220">
    <property type="entry name" value="S_TKc"/>
    <property type="match status" value="1"/>
</dbReference>
<protein>
    <recommendedName>
        <fullName evidence="1">non-specific serine/threonine protein kinase</fullName>
        <ecNumber evidence="1">2.7.11.1</ecNumber>
    </recommendedName>
</protein>
<evidence type="ECO:0000256" key="4">
    <source>
        <dbReference type="ARBA" id="ARBA00022777"/>
    </source>
</evidence>
<name>A0A0F4GP04_9PEZI</name>
<organism evidence="8 9">
    <name type="scientific">Zymoseptoria brevis</name>
    <dbReference type="NCBI Taxonomy" id="1047168"/>
    <lineage>
        <taxon>Eukaryota</taxon>
        <taxon>Fungi</taxon>
        <taxon>Dikarya</taxon>
        <taxon>Ascomycota</taxon>
        <taxon>Pezizomycotina</taxon>
        <taxon>Dothideomycetes</taxon>
        <taxon>Dothideomycetidae</taxon>
        <taxon>Mycosphaerellales</taxon>
        <taxon>Mycosphaerellaceae</taxon>
        <taxon>Zymoseptoria</taxon>
    </lineage>
</organism>
<feature type="compositionally biased region" description="Basic and acidic residues" evidence="6">
    <location>
        <begin position="94"/>
        <end position="109"/>
    </location>
</feature>
<dbReference type="EC" id="2.7.11.1" evidence="1"/>
<dbReference type="Gene3D" id="1.10.510.10">
    <property type="entry name" value="Transferase(Phosphotransferase) domain 1"/>
    <property type="match status" value="1"/>
</dbReference>
<keyword evidence="2" id="KW-0808">Transferase</keyword>
<gene>
    <name evidence="8" type="ORF">TI39_contig390g00007</name>
</gene>